<dbReference type="SUPFAM" id="SSF53822">
    <property type="entry name" value="Periplasmic binding protein-like I"/>
    <property type="match status" value="1"/>
</dbReference>
<dbReference type="GO" id="GO:0030313">
    <property type="term" value="C:cell envelope"/>
    <property type="evidence" value="ECO:0007669"/>
    <property type="project" value="UniProtKB-SubCell"/>
</dbReference>
<evidence type="ECO:0000313" key="7">
    <source>
        <dbReference type="Proteomes" id="UP000324507"/>
    </source>
</evidence>
<feature type="signal peptide" evidence="4">
    <location>
        <begin position="1"/>
        <end position="21"/>
    </location>
</feature>
<dbReference type="GO" id="GO:0030246">
    <property type="term" value="F:carbohydrate binding"/>
    <property type="evidence" value="ECO:0007669"/>
    <property type="project" value="UniProtKB-ARBA"/>
</dbReference>
<feature type="domain" description="Periplasmic binding protein" evidence="5">
    <location>
        <begin position="24"/>
        <end position="289"/>
    </location>
</feature>
<geneLocation type="plasmid" evidence="6">
    <name>unnamed3</name>
</geneLocation>
<dbReference type="PANTHER" id="PTHR46847:SF1">
    <property type="entry name" value="D-ALLOSE-BINDING PERIPLASMIC PROTEIN-RELATED"/>
    <property type="match status" value="1"/>
</dbReference>
<dbReference type="Pfam" id="PF13407">
    <property type="entry name" value="Peripla_BP_4"/>
    <property type="match status" value="1"/>
</dbReference>
<dbReference type="Proteomes" id="UP000324507">
    <property type="component" value="Plasmid unnamed3"/>
</dbReference>
<comment type="subcellular location">
    <subcellularLocation>
        <location evidence="1">Cell envelope</location>
    </subcellularLocation>
</comment>
<comment type="similarity">
    <text evidence="2">Belongs to the bacterial solute-binding protein 2 family.</text>
</comment>
<evidence type="ECO:0000256" key="4">
    <source>
        <dbReference type="SAM" id="SignalP"/>
    </source>
</evidence>
<sequence length="314" mass="33305">MKTFVMAGALTTALMGSVAHAENIGVSMALFDDNFLTVLRNGMSDYAAAQDGVTLQIEDAQNDVGKQLNQIQNFVASGVDAIIVNPVDTDATVAMSQAAADAGIPLVYVNRQPVNLDSLPEKQAFVASDERESGTLETQEVCRLLKEAGKTEAKVVVMMGELSNQAARQRTQDIKDVIATPDCSFMQIVEEQTANWSRTQGADLMTNWITAGLEFDAVISNNDEMAIGAIQALKGAGRDMKDVIVAGIDATQDALAAMEAGDLDVTVFQNAAGQGQGAVDAALKLARGEAVEKNNFVPFELVTPANLADYQAKN</sequence>
<dbReference type="Gene3D" id="3.40.50.2300">
    <property type="match status" value="2"/>
</dbReference>
<dbReference type="CDD" id="cd06301">
    <property type="entry name" value="PBP1_rhizopine_binding-like"/>
    <property type="match status" value="1"/>
</dbReference>
<evidence type="ECO:0000259" key="5">
    <source>
        <dbReference type="Pfam" id="PF13407"/>
    </source>
</evidence>
<dbReference type="InterPro" id="IPR028082">
    <property type="entry name" value="Peripla_BP_I"/>
</dbReference>
<dbReference type="RefSeq" id="WP_150349652.1">
    <property type="nucleotide sequence ID" value="NZ_CP038092.1"/>
</dbReference>
<name>A0A5P2QMG5_9RHOB</name>
<dbReference type="AlphaFoldDB" id="A0A5P2QMG5"/>
<evidence type="ECO:0000256" key="3">
    <source>
        <dbReference type="ARBA" id="ARBA00022729"/>
    </source>
</evidence>
<keyword evidence="6" id="KW-0614">Plasmid</keyword>
<accession>A0A5P2QMG5</accession>
<keyword evidence="3 4" id="KW-0732">Signal</keyword>
<organism evidence="6 7">
    <name type="scientific">Paracoccus yeei</name>
    <dbReference type="NCBI Taxonomy" id="147645"/>
    <lineage>
        <taxon>Bacteria</taxon>
        <taxon>Pseudomonadati</taxon>
        <taxon>Pseudomonadota</taxon>
        <taxon>Alphaproteobacteria</taxon>
        <taxon>Rhodobacterales</taxon>
        <taxon>Paracoccaceae</taxon>
        <taxon>Paracoccus</taxon>
    </lineage>
</organism>
<proteinExistence type="inferred from homology"/>
<dbReference type="EMBL" id="CP044080">
    <property type="protein sequence ID" value="QEU07137.1"/>
    <property type="molecule type" value="Genomic_DNA"/>
</dbReference>
<evidence type="ECO:0000256" key="1">
    <source>
        <dbReference type="ARBA" id="ARBA00004196"/>
    </source>
</evidence>
<gene>
    <name evidence="6" type="ORF">FOB51_03505</name>
</gene>
<dbReference type="InterPro" id="IPR025997">
    <property type="entry name" value="SBP_2_dom"/>
</dbReference>
<protein>
    <submittedName>
        <fullName evidence="6">Sugar ABC transporter substrate-binding protein</fullName>
    </submittedName>
</protein>
<feature type="chain" id="PRO_5024806113" evidence="4">
    <location>
        <begin position="22"/>
        <end position="314"/>
    </location>
</feature>
<evidence type="ECO:0000256" key="2">
    <source>
        <dbReference type="ARBA" id="ARBA00007639"/>
    </source>
</evidence>
<dbReference type="PANTHER" id="PTHR46847">
    <property type="entry name" value="D-ALLOSE-BINDING PERIPLASMIC PROTEIN-RELATED"/>
    <property type="match status" value="1"/>
</dbReference>
<reference evidence="6 7" key="1">
    <citation type="submission" date="2019-09" db="EMBL/GenBank/DDBJ databases">
        <title>FDA dAtabase for Regulatory Grade micrObial Sequences (FDA-ARGOS): Supporting development and validation of Infectious Disease Dx tests.</title>
        <authorList>
            <person name="Sciortino C."/>
            <person name="Tallon L."/>
            <person name="Sadzewicz L."/>
            <person name="Vavikolanu K."/>
            <person name="Mehta A."/>
            <person name="Aluvathingal J."/>
            <person name="Nadendla S."/>
            <person name="Nandy P."/>
            <person name="Geyer C."/>
            <person name="Yan Y."/>
            <person name="Sichtig H."/>
        </authorList>
    </citation>
    <scope>NUCLEOTIDE SEQUENCE [LARGE SCALE GENOMIC DNA]</scope>
    <source>
        <strain evidence="6 7">FDAARGOS_643</strain>
        <plasmid evidence="6 7">unnamed3</plasmid>
    </source>
</reference>
<evidence type="ECO:0000313" key="6">
    <source>
        <dbReference type="EMBL" id="QEU07137.1"/>
    </source>
</evidence>